<feature type="coiled-coil region" evidence="1">
    <location>
        <begin position="139"/>
        <end position="166"/>
    </location>
</feature>
<reference evidence="3" key="1">
    <citation type="journal article" date="2014" name="Int. J. Syst. Evol. Microbiol.">
        <title>Complete genome sequence of Corynebacterium casei LMG S-19264T (=DSM 44701T), isolated from a smear-ripened cheese.</title>
        <authorList>
            <consortium name="US DOE Joint Genome Institute (JGI-PGF)"/>
            <person name="Walter F."/>
            <person name="Albersmeier A."/>
            <person name="Kalinowski J."/>
            <person name="Ruckert C."/>
        </authorList>
    </citation>
    <scope>NUCLEOTIDE SEQUENCE</scope>
    <source>
        <strain evidence="3">CGMCC 1.15448</strain>
    </source>
</reference>
<comment type="caution">
    <text evidence="3">The sequence shown here is derived from an EMBL/GenBank/DDBJ whole genome shotgun (WGS) entry which is preliminary data.</text>
</comment>
<gene>
    <name evidence="3" type="ORF">GCM10011511_46750</name>
</gene>
<dbReference type="Proteomes" id="UP000607559">
    <property type="component" value="Unassembled WGS sequence"/>
</dbReference>
<sequence>MKLLFKKRMVLFFALYCNLAASPGAAAQDLPGNGDLKKLQASYQSLGNDLDQQSLHLLENLRDKESRLQKKLPGRDSTGARELLAQGETAYSRLAARLKSPADKTPLKEYIPGLDSMHTAVGFLLAKGSALPAGQLQQLQGLSSQLQQLEGKVQAANEVQDFVRQREQLLKAQLSRYGFDKELTGINKQVYYYQQRLLQYKSALNDREKAKEMLLAGVSQLPAFQRYMQKYGILARLCPAPADAASEKTLAGLQTSDQVRQAIGRVTGMQADQGGQGGQGNAGQYLEQQVQAAEGELDKLKGKLNQLGATSGSTNMTMPNFQPDGQKTKKFLQRLEFGWNLQSQGARTLLPAATDFGLSLGYRLSDKASLGIGGSYRLGWGSSISHIRLSNQGLGIRSYVDIKAKGSIWISGGLEGNYYQDFQNLRQLDPRIAAWQKSALLGITKKYQLSRHKEGRMQLLYDFLAGQQTPHAQPLQFRVGCSL</sequence>
<keyword evidence="2" id="KW-0732">Signal</keyword>
<evidence type="ECO:0000256" key="1">
    <source>
        <dbReference type="SAM" id="Coils"/>
    </source>
</evidence>
<evidence type="ECO:0000313" key="3">
    <source>
        <dbReference type="EMBL" id="GGB17605.1"/>
    </source>
</evidence>
<organism evidence="3 4">
    <name type="scientific">Puia dinghuensis</name>
    <dbReference type="NCBI Taxonomy" id="1792502"/>
    <lineage>
        <taxon>Bacteria</taxon>
        <taxon>Pseudomonadati</taxon>
        <taxon>Bacteroidota</taxon>
        <taxon>Chitinophagia</taxon>
        <taxon>Chitinophagales</taxon>
        <taxon>Chitinophagaceae</taxon>
        <taxon>Puia</taxon>
    </lineage>
</organism>
<accession>A0A8J2UH57</accession>
<evidence type="ECO:0000313" key="4">
    <source>
        <dbReference type="Proteomes" id="UP000607559"/>
    </source>
</evidence>
<dbReference type="EMBL" id="BMJC01000005">
    <property type="protein sequence ID" value="GGB17605.1"/>
    <property type="molecule type" value="Genomic_DNA"/>
</dbReference>
<keyword evidence="1" id="KW-0175">Coiled coil</keyword>
<reference evidence="3" key="2">
    <citation type="submission" date="2020-09" db="EMBL/GenBank/DDBJ databases">
        <authorList>
            <person name="Sun Q."/>
            <person name="Zhou Y."/>
        </authorList>
    </citation>
    <scope>NUCLEOTIDE SEQUENCE</scope>
    <source>
        <strain evidence="3">CGMCC 1.15448</strain>
    </source>
</reference>
<evidence type="ECO:0000256" key="2">
    <source>
        <dbReference type="SAM" id="SignalP"/>
    </source>
</evidence>
<proteinExistence type="predicted"/>
<protein>
    <submittedName>
        <fullName evidence="3">Uncharacterized protein</fullName>
    </submittedName>
</protein>
<feature type="coiled-coil region" evidence="1">
    <location>
        <begin position="283"/>
        <end position="310"/>
    </location>
</feature>
<dbReference type="RefSeq" id="WP_188936391.1">
    <property type="nucleotide sequence ID" value="NZ_BMJC01000005.1"/>
</dbReference>
<name>A0A8J2UH57_9BACT</name>
<feature type="chain" id="PRO_5035278181" evidence="2">
    <location>
        <begin position="28"/>
        <end position="483"/>
    </location>
</feature>
<dbReference type="AlphaFoldDB" id="A0A8J2UH57"/>
<keyword evidence="4" id="KW-1185">Reference proteome</keyword>
<feature type="signal peptide" evidence="2">
    <location>
        <begin position="1"/>
        <end position="27"/>
    </location>
</feature>